<dbReference type="Gene3D" id="1.10.10.10">
    <property type="entry name" value="Winged helix-like DNA-binding domain superfamily/Winged helix DNA-binding domain"/>
    <property type="match status" value="1"/>
</dbReference>
<sequence>MTILLLIKPGRRVAGMTSTLVEYFTGVQHRLPCEAERVLKALEDHGPMNKEELSLTAKVKRAVLDHVVMQLYALGLVEVTTEGKSKMCSLTSLGWDFLGLSKAG</sequence>
<protein>
    <submittedName>
        <fullName evidence="1">Predicted transcriptional regulator</fullName>
    </submittedName>
</protein>
<dbReference type="eggNOG" id="COG1846">
    <property type="taxonomic scope" value="Bacteria"/>
</dbReference>
<reference evidence="2" key="1">
    <citation type="journal article" date="2008" name="Genome Res.">
        <title>The genome of Pelotomaculum thermopropionicum reveals niche-associated evolution in anaerobic microbiota.</title>
        <authorList>
            <person name="Kosaka T."/>
            <person name="Kato S."/>
            <person name="Shimoyama T."/>
            <person name="Ishii S."/>
            <person name="Abe T."/>
            <person name="Watanabe K."/>
        </authorList>
    </citation>
    <scope>NUCLEOTIDE SEQUENCE [LARGE SCALE GENOMIC DNA]</scope>
    <source>
        <strain evidence="2">DSM 13744 / JCM 10971 / SI</strain>
    </source>
</reference>
<dbReference type="InterPro" id="IPR036390">
    <property type="entry name" value="WH_DNA-bd_sf"/>
</dbReference>
<dbReference type="STRING" id="370438.PTH_1042"/>
<dbReference type="InterPro" id="IPR036388">
    <property type="entry name" value="WH-like_DNA-bd_sf"/>
</dbReference>
<evidence type="ECO:0000313" key="2">
    <source>
        <dbReference type="Proteomes" id="UP000006556"/>
    </source>
</evidence>
<dbReference type="EMBL" id="AP009389">
    <property type="protein sequence ID" value="BAF59223.1"/>
    <property type="molecule type" value="Genomic_DNA"/>
</dbReference>
<organism evidence="1 2">
    <name type="scientific">Pelotomaculum thermopropionicum (strain DSM 13744 / JCM 10971 / SI)</name>
    <dbReference type="NCBI Taxonomy" id="370438"/>
    <lineage>
        <taxon>Bacteria</taxon>
        <taxon>Bacillati</taxon>
        <taxon>Bacillota</taxon>
        <taxon>Clostridia</taxon>
        <taxon>Eubacteriales</taxon>
        <taxon>Desulfotomaculaceae</taxon>
        <taxon>Pelotomaculum</taxon>
    </lineage>
</organism>
<gene>
    <name evidence="1" type="primary">ArsR</name>
    <name evidence="1" type="ordered locus">PTH_1042</name>
</gene>
<name>A5D3H6_PELTS</name>
<dbReference type="KEGG" id="pth:PTH_1042"/>
<dbReference type="HOGENOM" id="CLU_2422129_0_0_9"/>
<dbReference type="SUPFAM" id="SSF46785">
    <property type="entry name" value="Winged helix' DNA-binding domain"/>
    <property type="match status" value="1"/>
</dbReference>
<dbReference type="Proteomes" id="UP000006556">
    <property type="component" value="Chromosome"/>
</dbReference>
<accession>A5D3H6</accession>
<keyword evidence="2" id="KW-1185">Reference proteome</keyword>
<dbReference type="AlphaFoldDB" id="A5D3H6"/>
<proteinExistence type="predicted"/>
<evidence type="ECO:0000313" key="1">
    <source>
        <dbReference type="EMBL" id="BAF59223.1"/>
    </source>
</evidence>